<feature type="coiled-coil region" evidence="1">
    <location>
        <begin position="120"/>
        <end position="175"/>
    </location>
</feature>
<sequence length="225" mass="25380">MERIHSFLKQDPDNASEIANPAELHLERSIESLLADNSDDVTDDTFEESFSDQCDIAKELKNQEEKQASIDSETSTKHDESNTMSKNLHEESIGLYMVTKSGNLQTKSTNRHNPLGKNVVNDLKEDKLVLIRKNDELREQNMDMSHIISDLKMANKNLESEKSSLLTALKLIQNDHQQTCMKTIVENDGENNVELVCETIEGSEVTQPKPSSNQPANDKHLNTES</sequence>
<evidence type="ECO:0000313" key="3">
    <source>
        <dbReference type="EMBL" id="CAB4026077.1"/>
    </source>
</evidence>
<feature type="region of interest" description="Disordered" evidence="2">
    <location>
        <begin position="61"/>
        <end position="84"/>
    </location>
</feature>
<reference evidence="3" key="1">
    <citation type="submission" date="2020-04" db="EMBL/GenBank/DDBJ databases">
        <authorList>
            <person name="Alioto T."/>
            <person name="Alioto T."/>
            <person name="Gomez Garrido J."/>
        </authorList>
    </citation>
    <scope>NUCLEOTIDE SEQUENCE</scope>
    <source>
        <strain evidence="3">A484AB</strain>
    </source>
</reference>
<name>A0A7D9L4L4_PARCT</name>
<keyword evidence="4" id="KW-1185">Reference proteome</keyword>
<evidence type="ECO:0000313" key="4">
    <source>
        <dbReference type="Proteomes" id="UP001152795"/>
    </source>
</evidence>
<protein>
    <submittedName>
        <fullName evidence="3">Uncharacterized protein</fullName>
    </submittedName>
</protein>
<feature type="region of interest" description="Disordered" evidence="2">
    <location>
        <begin position="202"/>
        <end position="225"/>
    </location>
</feature>
<keyword evidence="1" id="KW-0175">Coiled coil</keyword>
<dbReference type="Proteomes" id="UP001152795">
    <property type="component" value="Unassembled WGS sequence"/>
</dbReference>
<evidence type="ECO:0000256" key="1">
    <source>
        <dbReference type="SAM" id="Coils"/>
    </source>
</evidence>
<accession>A0A7D9L4L4</accession>
<feature type="compositionally biased region" description="Polar residues" evidence="2">
    <location>
        <begin position="204"/>
        <end position="216"/>
    </location>
</feature>
<evidence type="ECO:0000256" key="2">
    <source>
        <dbReference type="SAM" id="MobiDB-lite"/>
    </source>
</evidence>
<comment type="caution">
    <text evidence="3">The sequence shown here is derived from an EMBL/GenBank/DDBJ whole genome shotgun (WGS) entry which is preliminary data.</text>
</comment>
<organism evidence="3 4">
    <name type="scientific">Paramuricea clavata</name>
    <name type="common">Red gorgonian</name>
    <name type="synonym">Violescent sea-whip</name>
    <dbReference type="NCBI Taxonomy" id="317549"/>
    <lineage>
        <taxon>Eukaryota</taxon>
        <taxon>Metazoa</taxon>
        <taxon>Cnidaria</taxon>
        <taxon>Anthozoa</taxon>
        <taxon>Octocorallia</taxon>
        <taxon>Malacalcyonacea</taxon>
        <taxon>Plexauridae</taxon>
        <taxon>Paramuricea</taxon>
    </lineage>
</organism>
<dbReference type="EMBL" id="CACRXK020013997">
    <property type="protein sequence ID" value="CAB4026077.1"/>
    <property type="molecule type" value="Genomic_DNA"/>
</dbReference>
<dbReference type="AlphaFoldDB" id="A0A7D9L4L4"/>
<proteinExistence type="predicted"/>
<gene>
    <name evidence="3" type="ORF">PACLA_8A079422</name>
</gene>